<dbReference type="AlphaFoldDB" id="A0A0A9DRD3"/>
<organism evidence="1">
    <name type="scientific">Arundo donax</name>
    <name type="common">Giant reed</name>
    <name type="synonym">Donax arundinaceus</name>
    <dbReference type="NCBI Taxonomy" id="35708"/>
    <lineage>
        <taxon>Eukaryota</taxon>
        <taxon>Viridiplantae</taxon>
        <taxon>Streptophyta</taxon>
        <taxon>Embryophyta</taxon>
        <taxon>Tracheophyta</taxon>
        <taxon>Spermatophyta</taxon>
        <taxon>Magnoliopsida</taxon>
        <taxon>Liliopsida</taxon>
        <taxon>Poales</taxon>
        <taxon>Poaceae</taxon>
        <taxon>PACMAD clade</taxon>
        <taxon>Arundinoideae</taxon>
        <taxon>Arundineae</taxon>
        <taxon>Arundo</taxon>
    </lineage>
</organism>
<reference evidence="1" key="1">
    <citation type="submission" date="2014-09" db="EMBL/GenBank/DDBJ databases">
        <authorList>
            <person name="Magalhaes I.L.F."/>
            <person name="Oliveira U."/>
            <person name="Santos F.R."/>
            <person name="Vidigal T.H.D.A."/>
            <person name="Brescovit A.D."/>
            <person name="Santos A.J."/>
        </authorList>
    </citation>
    <scope>NUCLEOTIDE SEQUENCE</scope>
    <source>
        <tissue evidence="1">Shoot tissue taken approximately 20 cm above the soil surface</tissue>
    </source>
</reference>
<name>A0A0A9DRD3_ARUDO</name>
<reference evidence="1" key="2">
    <citation type="journal article" date="2015" name="Data Brief">
        <title>Shoot transcriptome of the giant reed, Arundo donax.</title>
        <authorList>
            <person name="Barrero R.A."/>
            <person name="Guerrero F.D."/>
            <person name="Moolhuijzen P."/>
            <person name="Goolsby J.A."/>
            <person name="Tidwell J."/>
            <person name="Bellgard S.E."/>
            <person name="Bellgard M.I."/>
        </authorList>
    </citation>
    <scope>NUCLEOTIDE SEQUENCE</scope>
    <source>
        <tissue evidence="1">Shoot tissue taken approximately 20 cm above the soil surface</tissue>
    </source>
</reference>
<dbReference type="EMBL" id="GBRH01208637">
    <property type="protein sequence ID" value="JAD89258.1"/>
    <property type="molecule type" value="Transcribed_RNA"/>
</dbReference>
<protein>
    <submittedName>
        <fullName evidence="1">Uncharacterized protein</fullName>
    </submittedName>
</protein>
<sequence>MLIWAQCFPAWFCCYYLSLRSNLRVLDMTEQHIFVHVPANDQIGGLGILIFLGGSTRVGIVGR</sequence>
<evidence type="ECO:0000313" key="1">
    <source>
        <dbReference type="EMBL" id="JAD89258.1"/>
    </source>
</evidence>
<accession>A0A0A9DRD3</accession>
<proteinExistence type="predicted"/>